<evidence type="ECO:0000313" key="6">
    <source>
        <dbReference type="Proteomes" id="UP000586976"/>
    </source>
</evidence>
<dbReference type="PANTHER" id="PTHR43132">
    <property type="entry name" value="ARSENICAL RESISTANCE OPERON REPRESSOR ARSR-RELATED"/>
    <property type="match status" value="1"/>
</dbReference>
<keyword evidence="2" id="KW-0238">DNA-binding</keyword>
<protein>
    <submittedName>
        <fullName evidence="5">Helix-turn-helix transcriptional regulator</fullName>
    </submittedName>
</protein>
<name>A0A7W2HJ69_9ACTN</name>
<gene>
    <name evidence="5" type="ORF">H1V43_31565</name>
</gene>
<dbReference type="InterPro" id="IPR011991">
    <property type="entry name" value="ArsR-like_HTH"/>
</dbReference>
<dbReference type="PANTHER" id="PTHR43132:SF8">
    <property type="entry name" value="HTH-TYPE TRANSCRIPTIONAL REGULATOR KMTR"/>
    <property type="match status" value="1"/>
</dbReference>
<comment type="caution">
    <text evidence="5">The sequence shown here is derived from an EMBL/GenBank/DDBJ whole genome shotgun (WGS) entry which is preliminary data.</text>
</comment>
<feature type="domain" description="HTH arsR-type" evidence="4">
    <location>
        <begin position="8"/>
        <end position="102"/>
    </location>
</feature>
<evidence type="ECO:0000256" key="3">
    <source>
        <dbReference type="ARBA" id="ARBA00023163"/>
    </source>
</evidence>
<accession>A0A7W2HJ69</accession>
<evidence type="ECO:0000256" key="1">
    <source>
        <dbReference type="ARBA" id="ARBA00023015"/>
    </source>
</evidence>
<dbReference type="Pfam" id="PF01022">
    <property type="entry name" value="HTH_5"/>
    <property type="match status" value="1"/>
</dbReference>
<keyword evidence="3" id="KW-0804">Transcription</keyword>
<dbReference type="RefSeq" id="WP_181867285.1">
    <property type="nucleotide sequence ID" value="NZ_JACEQY010000047.1"/>
</dbReference>
<sequence>MREQVHPSGAAQFAAAANVFGMLSDPTRLHLVWTLAQGEADVNTLTAASGAARPAVSQHLAKLRLAGLVQMRKEGRRSVYALHDGHLRRLVTEALNHADHLVTGAPPHD</sequence>
<dbReference type="CDD" id="cd00090">
    <property type="entry name" value="HTH_ARSR"/>
    <property type="match status" value="1"/>
</dbReference>
<dbReference type="PROSITE" id="PS50987">
    <property type="entry name" value="HTH_ARSR_2"/>
    <property type="match status" value="1"/>
</dbReference>
<dbReference type="SUPFAM" id="SSF46785">
    <property type="entry name" value="Winged helix' DNA-binding domain"/>
    <property type="match status" value="1"/>
</dbReference>
<dbReference type="InterPro" id="IPR001845">
    <property type="entry name" value="HTH_ArsR_DNA-bd_dom"/>
</dbReference>
<reference evidence="5 6" key="1">
    <citation type="submission" date="2020-07" db="EMBL/GenBank/DDBJ databases">
        <title>Streptomyces isolated from Indian soil.</title>
        <authorList>
            <person name="Mandal S."/>
            <person name="Maiti P.K."/>
        </authorList>
    </citation>
    <scope>NUCLEOTIDE SEQUENCE [LARGE SCALE GENOMIC DNA]</scope>
    <source>
        <strain evidence="5 6">PSKA54</strain>
    </source>
</reference>
<dbReference type="NCBIfam" id="NF033788">
    <property type="entry name" value="HTH_metalloreg"/>
    <property type="match status" value="1"/>
</dbReference>
<keyword evidence="6" id="KW-1185">Reference proteome</keyword>
<dbReference type="InterPro" id="IPR036388">
    <property type="entry name" value="WH-like_DNA-bd_sf"/>
</dbReference>
<organism evidence="5 6">
    <name type="scientific">Streptomyces himalayensis subsp. aureolus</name>
    <dbReference type="NCBI Taxonomy" id="2758039"/>
    <lineage>
        <taxon>Bacteria</taxon>
        <taxon>Bacillati</taxon>
        <taxon>Actinomycetota</taxon>
        <taxon>Actinomycetes</taxon>
        <taxon>Kitasatosporales</taxon>
        <taxon>Streptomycetaceae</taxon>
        <taxon>Streptomyces</taxon>
        <taxon>Streptomyces himalayensis</taxon>
    </lineage>
</organism>
<dbReference type="Proteomes" id="UP000586976">
    <property type="component" value="Unassembled WGS sequence"/>
</dbReference>
<dbReference type="PRINTS" id="PR00778">
    <property type="entry name" value="HTHARSR"/>
</dbReference>
<dbReference type="SMART" id="SM00418">
    <property type="entry name" value="HTH_ARSR"/>
    <property type="match status" value="1"/>
</dbReference>
<dbReference type="InterPro" id="IPR036390">
    <property type="entry name" value="WH_DNA-bd_sf"/>
</dbReference>
<keyword evidence="1" id="KW-0805">Transcription regulation</keyword>
<evidence type="ECO:0000313" key="5">
    <source>
        <dbReference type="EMBL" id="MBA4865802.1"/>
    </source>
</evidence>
<dbReference type="AlphaFoldDB" id="A0A7W2HJ69"/>
<dbReference type="GO" id="GO:0003700">
    <property type="term" value="F:DNA-binding transcription factor activity"/>
    <property type="evidence" value="ECO:0007669"/>
    <property type="project" value="InterPro"/>
</dbReference>
<evidence type="ECO:0000259" key="4">
    <source>
        <dbReference type="PROSITE" id="PS50987"/>
    </source>
</evidence>
<dbReference type="EMBL" id="JACEQY010000047">
    <property type="protein sequence ID" value="MBA4865802.1"/>
    <property type="molecule type" value="Genomic_DNA"/>
</dbReference>
<dbReference type="GO" id="GO:0003677">
    <property type="term" value="F:DNA binding"/>
    <property type="evidence" value="ECO:0007669"/>
    <property type="project" value="UniProtKB-KW"/>
</dbReference>
<evidence type="ECO:0000256" key="2">
    <source>
        <dbReference type="ARBA" id="ARBA00023125"/>
    </source>
</evidence>
<dbReference type="InterPro" id="IPR051011">
    <property type="entry name" value="Metal_resp_trans_reg"/>
</dbReference>
<dbReference type="Gene3D" id="1.10.10.10">
    <property type="entry name" value="Winged helix-like DNA-binding domain superfamily/Winged helix DNA-binding domain"/>
    <property type="match status" value="1"/>
</dbReference>
<proteinExistence type="predicted"/>